<dbReference type="GeneID" id="63682824"/>
<evidence type="ECO:0000313" key="2">
    <source>
        <dbReference type="EMBL" id="EJU06538.1"/>
    </source>
</evidence>
<evidence type="ECO:0000256" key="1">
    <source>
        <dbReference type="SAM" id="MobiDB-lite"/>
    </source>
</evidence>
<gene>
    <name evidence="2" type="ORF">DACRYDRAFT_103485</name>
</gene>
<dbReference type="HOGENOM" id="CLU_811389_0_0_1"/>
<protein>
    <submittedName>
        <fullName evidence="2">Uncharacterized protein</fullName>
    </submittedName>
</protein>
<organism evidence="2 3">
    <name type="scientific">Dacryopinax primogenitus (strain DJM 731)</name>
    <name type="common">Brown rot fungus</name>
    <dbReference type="NCBI Taxonomy" id="1858805"/>
    <lineage>
        <taxon>Eukaryota</taxon>
        <taxon>Fungi</taxon>
        <taxon>Dikarya</taxon>
        <taxon>Basidiomycota</taxon>
        <taxon>Agaricomycotina</taxon>
        <taxon>Dacrymycetes</taxon>
        <taxon>Dacrymycetales</taxon>
        <taxon>Dacrymycetaceae</taxon>
        <taxon>Dacryopinax</taxon>
    </lineage>
</organism>
<evidence type="ECO:0000313" key="3">
    <source>
        <dbReference type="Proteomes" id="UP000030653"/>
    </source>
</evidence>
<dbReference type="EMBL" id="JH795855">
    <property type="protein sequence ID" value="EJU06538.1"/>
    <property type="molecule type" value="Genomic_DNA"/>
</dbReference>
<proteinExistence type="predicted"/>
<keyword evidence="3" id="KW-1185">Reference proteome</keyword>
<sequence>MEMEKTLEMVFGLIVFTSMQVHQFSLQASPAAGKLWTRMSQWPSHVGLELSSDLRMKFENITYAKFFKSQQGMWICQGREGVVQVRKDELLICLLGGVNEDRPQVVKELGRALPVVAQDHNSYGRRQPEVSNGSPAPVHLRNAEPGPRMVEDVKLSNPKHPRWGSRVVTLDANNLLDMEDVINGIEAAMLTAMDWEGTINLTLPPPEPAPITVKLPSSPAQLLLLEVLDKMWPGLQTFNEVMRNITRIRGYTDKAMPGHVLWGEAFKQVHGFKGKYKTWYEHAKLLESTSLKKLIKRFSKWPGSTWASFWLCAWRKNDGHLKDGKVEMDKQAWWVESDEEGE</sequence>
<dbReference type="RefSeq" id="XP_040633432.1">
    <property type="nucleotide sequence ID" value="XM_040767762.1"/>
</dbReference>
<reference evidence="2 3" key="1">
    <citation type="journal article" date="2012" name="Science">
        <title>The Paleozoic origin of enzymatic lignin decomposition reconstructed from 31 fungal genomes.</title>
        <authorList>
            <person name="Floudas D."/>
            <person name="Binder M."/>
            <person name="Riley R."/>
            <person name="Barry K."/>
            <person name="Blanchette R.A."/>
            <person name="Henrissat B."/>
            <person name="Martinez A.T."/>
            <person name="Otillar R."/>
            <person name="Spatafora J.W."/>
            <person name="Yadav J.S."/>
            <person name="Aerts A."/>
            <person name="Benoit I."/>
            <person name="Boyd A."/>
            <person name="Carlson A."/>
            <person name="Copeland A."/>
            <person name="Coutinho P.M."/>
            <person name="de Vries R.P."/>
            <person name="Ferreira P."/>
            <person name="Findley K."/>
            <person name="Foster B."/>
            <person name="Gaskell J."/>
            <person name="Glotzer D."/>
            <person name="Gorecki P."/>
            <person name="Heitman J."/>
            <person name="Hesse C."/>
            <person name="Hori C."/>
            <person name="Igarashi K."/>
            <person name="Jurgens J.A."/>
            <person name="Kallen N."/>
            <person name="Kersten P."/>
            <person name="Kohler A."/>
            <person name="Kuees U."/>
            <person name="Kumar T.K.A."/>
            <person name="Kuo A."/>
            <person name="LaButti K."/>
            <person name="Larrondo L.F."/>
            <person name="Lindquist E."/>
            <person name="Ling A."/>
            <person name="Lombard V."/>
            <person name="Lucas S."/>
            <person name="Lundell T."/>
            <person name="Martin R."/>
            <person name="McLaughlin D.J."/>
            <person name="Morgenstern I."/>
            <person name="Morin E."/>
            <person name="Murat C."/>
            <person name="Nagy L.G."/>
            <person name="Nolan M."/>
            <person name="Ohm R.A."/>
            <person name="Patyshakuliyeva A."/>
            <person name="Rokas A."/>
            <person name="Ruiz-Duenas F.J."/>
            <person name="Sabat G."/>
            <person name="Salamov A."/>
            <person name="Samejima M."/>
            <person name="Schmutz J."/>
            <person name="Slot J.C."/>
            <person name="St John F."/>
            <person name="Stenlid J."/>
            <person name="Sun H."/>
            <person name="Sun S."/>
            <person name="Syed K."/>
            <person name="Tsang A."/>
            <person name="Wiebenga A."/>
            <person name="Young D."/>
            <person name="Pisabarro A."/>
            <person name="Eastwood D.C."/>
            <person name="Martin F."/>
            <person name="Cullen D."/>
            <person name="Grigoriev I.V."/>
            <person name="Hibbett D.S."/>
        </authorList>
    </citation>
    <scope>NUCLEOTIDE SEQUENCE [LARGE SCALE GENOMIC DNA]</scope>
    <source>
        <strain evidence="2 3">DJM-731 SS1</strain>
    </source>
</reference>
<feature type="region of interest" description="Disordered" evidence="1">
    <location>
        <begin position="121"/>
        <end position="147"/>
    </location>
</feature>
<name>M5GH33_DACPD</name>
<dbReference type="Proteomes" id="UP000030653">
    <property type="component" value="Unassembled WGS sequence"/>
</dbReference>
<accession>M5GH33</accession>
<dbReference type="AlphaFoldDB" id="M5GH33"/>